<dbReference type="Proteomes" id="UP000183104">
    <property type="component" value="Unassembled WGS sequence"/>
</dbReference>
<dbReference type="InterPro" id="IPR026350">
    <property type="entry name" value="GxxExxY"/>
</dbReference>
<protein>
    <submittedName>
        <fullName evidence="1">GxxExxY protein</fullName>
    </submittedName>
</protein>
<sequence>MEPSERADFLARETIGAAVEVHSRLGPGFLEGVYEEALAIELTERGVPFGRQEAFEVRYKNHGIGQGRLDLLVGGELIVELKAVEKLLPIHKAQVISYLKAMDLCLGLLINFNARTLKEGLQRVVLS</sequence>
<dbReference type="Pfam" id="PF13366">
    <property type="entry name" value="PDDEXK_3"/>
    <property type="match status" value="1"/>
</dbReference>
<keyword evidence="2" id="KW-1185">Reference proteome</keyword>
<dbReference type="NCBIfam" id="TIGR04256">
    <property type="entry name" value="GxxExxY"/>
    <property type="match status" value="1"/>
</dbReference>
<accession>A0A0P9C3E1</accession>
<gene>
    <name evidence="1" type="ORF">SAMN05661077_0196</name>
</gene>
<proteinExistence type="predicted"/>
<dbReference type="AlphaFoldDB" id="A0A0P9C3E1"/>
<organism evidence="1 2">
    <name type="scientific">Thiohalorhabdus denitrificans</name>
    <dbReference type="NCBI Taxonomy" id="381306"/>
    <lineage>
        <taxon>Bacteria</taxon>
        <taxon>Pseudomonadati</taxon>
        <taxon>Pseudomonadota</taxon>
        <taxon>Gammaproteobacteria</taxon>
        <taxon>Thiohalorhabdales</taxon>
        <taxon>Thiohalorhabdaceae</taxon>
        <taxon>Thiohalorhabdus</taxon>
    </lineage>
</organism>
<reference evidence="2" key="1">
    <citation type="submission" date="2016-10" db="EMBL/GenBank/DDBJ databases">
        <authorList>
            <person name="Varghese N."/>
        </authorList>
    </citation>
    <scope>NUCLEOTIDE SEQUENCE [LARGE SCALE GENOMIC DNA]</scope>
    <source>
        <strain evidence="2">HL 19</strain>
    </source>
</reference>
<dbReference type="RefSeq" id="WP_054967079.1">
    <property type="nucleotide sequence ID" value="NZ_FMUN01000001.1"/>
</dbReference>
<evidence type="ECO:0000313" key="1">
    <source>
        <dbReference type="EMBL" id="SCX75014.1"/>
    </source>
</evidence>
<name>A0A0P9C3E1_9GAMM</name>
<dbReference type="OrthoDB" id="9806869at2"/>
<evidence type="ECO:0000313" key="2">
    <source>
        <dbReference type="Proteomes" id="UP000183104"/>
    </source>
</evidence>
<dbReference type="STRING" id="381306.AN478_13270"/>
<dbReference type="EMBL" id="FMUN01000001">
    <property type="protein sequence ID" value="SCX75014.1"/>
    <property type="molecule type" value="Genomic_DNA"/>
</dbReference>
<dbReference type="PATRIC" id="fig|381306.5.peg.1813"/>